<comment type="caution">
    <text evidence="1">The sequence shown here is derived from an EMBL/GenBank/DDBJ whole genome shotgun (WGS) entry which is preliminary data.</text>
</comment>
<dbReference type="EMBL" id="FCOA02000001">
    <property type="protein sequence ID" value="SAK40707.1"/>
    <property type="molecule type" value="Genomic_DNA"/>
</dbReference>
<evidence type="ECO:0000313" key="1">
    <source>
        <dbReference type="EMBL" id="SAK40707.1"/>
    </source>
</evidence>
<keyword evidence="2" id="KW-1185">Reference proteome</keyword>
<proteinExistence type="predicted"/>
<sequence length="209" mass="23137">MMLFPQRFVMKRVFPLNPSRPARAKRRFLPIKFFLKGMVCACVASGALLACTPAYDWRTVMNNDDGYEVTLPAKPRTDERKIEIAGQPMMMKMQTAEAGDAVFAVGTVVLPSADPALQRATLDFLQQGLARNVNAKPEARETQIDLAAGGRVSGSEIQVKGEGGDKRESRTIHARFVARGTHVYQLAIVSDKSPPQEQADQFFTSFKLF</sequence>
<gene>
    <name evidence="1" type="ORF">AWB79_00309</name>
</gene>
<name>A0A157Z6T8_9BURK</name>
<reference evidence="1" key="1">
    <citation type="submission" date="2016-01" db="EMBL/GenBank/DDBJ databases">
        <authorList>
            <person name="Peeters C."/>
        </authorList>
    </citation>
    <scope>NUCLEOTIDE SEQUENCE</scope>
    <source>
        <strain evidence="1">LMG 29322</strain>
    </source>
</reference>
<evidence type="ECO:0000313" key="2">
    <source>
        <dbReference type="Proteomes" id="UP000054851"/>
    </source>
</evidence>
<dbReference type="STRING" id="1777140.AWB79_00309"/>
<dbReference type="Proteomes" id="UP000054851">
    <property type="component" value="Unassembled WGS sequence"/>
</dbReference>
<protein>
    <submittedName>
        <fullName evidence="1">Uncharacterized protein</fullName>
    </submittedName>
</protein>
<dbReference type="AlphaFoldDB" id="A0A157Z6T8"/>
<accession>A0A157Z6T8</accession>
<organism evidence="1 2">
    <name type="scientific">Caballeronia hypogeia</name>
    <dbReference type="NCBI Taxonomy" id="1777140"/>
    <lineage>
        <taxon>Bacteria</taxon>
        <taxon>Pseudomonadati</taxon>
        <taxon>Pseudomonadota</taxon>
        <taxon>Betaproteobacteria</taxon>
        <taxon>Burkholderiales</taxon>
        <taxon>Burkholderiaceae</taxon>
        <taxon>Caballeronia</taxon>
    </lineage>
</organism>